<feature type="compositionally biased region" description="Polar residues" evidence="2">
    <location>
        <begin position="1125"/>
        <end position="1167"/>
    </location>
</feature>
<comment type="caution">
    <text evidence="3">The sequence shown here is derived from an EMBL/GenBank/DDBJ whole genome shotgun (WGS) entry which is preliminary data.</text>
</comment>
<feature type="compositionally biased region" description="Basic and acidic residues" evidence="2">
    <location>
        <begin position="937"/>
        <end position="962"/>
    </location>
</feature>
<feature type="compositionally biased region" description="Polar residues" evidence="2">
    <location>
        <begin position="918"/>
        <end position="932"/>
    </location>
</feature>
<keyword evidence="4" id="KW-1185">Reference proteome</keyword>
<evidence type="ECO:0000313" key="4">
    <source>
        <dbReference type="Proteomes" id="UP001210925"/>
    </source>
</evidence>
<feature type="region of interest" description="Disordered" evidence="2">
    <location>
        <begin position="918"/>
        <end position="965"/>
    </location>
</feature>
<evidence type="ECO:0000256" key="1">
    <source>
        <dbReference type="SAM" id="Coils"/>
    </source>
</evidence>
<sequence>MILDKSCQFDQKEWKAVELGVNKCLRFLRLKFTNNSYTPSENFTKEILIRPEYEEFYRGLRYFLALIGDWNSFLILLDNAPKKIPSISPENIVMFVKWKTFDLDTVFFDVNGNAVCDRYGNLVTPQKGWLNNNKVPKLLEAIEELHKTYFLTGPYDEMCRDCFKIYQSSQNHGCDDHFKEPKPFRRGNPIESIAVSSSLQVFREGKKGGSDKLTPMDLLKLREKLLEAKSLLHLQAWIIVLLSVKQFLRIEEIAFNTGTPRPTGIMVESFDPSLTVYKDGEVSGGFLFPSLQELSHPPASGRFTSSLKVGDLVDTIVHTVRQFRPGFEFGLETFVKSGYTLAIWGGGELEHIKKSARHHDTEDVNRFDGDSHTQLSLVKEQGTCVERITSKWNPILIEESEAARALIDVQKGQTLYQIAASYIEKKCKYEPSNIYDDVITCIEQCISTAEKPSRLHELLDKSQMSDEDRALLMLEIEKHVSKRVEEGVNNRIAIWQKEEQLKKQIVDGSFSPGSRQSISPAVNDIEIQNNRLEEELEKERQRTEELKNRKAVAAIVERSIGVTGASLIRSPNVSTLTPGADSPTTKSEALLPPISSFDDAARPQIKRDRGYHSPQLSQLGSPRSIPSTTPVMQFAGGYVYSPNRGSPLAQQLDLESIQKIGSPVVKPLENYTMQSRASPLSRPLDYQNPESLPNVNRPLSHNGTLISVSSELNSTVQTTGTPRIYSVRSGVTRVPNVQDIDSSHQKPAASPKLPQSAQPRYTPPNSDAYYDIGSPRSVPSTTPRLNPQKLPSIRTLPLVEGQRPGNNGHIRNNRNSPYLSPRIPSVASPRSVPSTTPRLDFQSLPLSNNSTYMHSRILTKGPTNLPTPNTSPYLNQPTNLLSDPPIYREGIARAPTNHNPIPYSPAMSNVGSEFNYGDSSAAGTPVSTYSEYSDNEESSKDEDPRYDDDSQQDKASRKNGEVKKKRKFGKVDLEDRKYISNKELSDIEKLDCILQLYKEMPKEMRYLTCGARNFVNRTLNPVMNCLKNHFNDDKKEFILTWRSTNKRNKELVYSRFNEKCKGSAEICPSRLSPEEKEEREKKKDEKEKEKKGVKRRKIETEDGEEEELALVRPLKPPVQPLNPPAQTSNTPFQILNGSVQPSNHLVQPSNHLVQPLNTHVHTPQAESISPADFPITKD</sequence>
<organism evidence="3 4">
    <name type="scientific">Boothiomyces macroporosus</name>
    <dbReference type="NCBI Taxonomy" id="261099"/>
    <lineage>
        <taxon>Eukaryota</taxon>
        <taxon>Fungi</taxon>
        <taxon>Fungi incertae sedis</taxon>
        <taxon>Chytridiomycota</taxon>
        <taxon>Chytridiomycota incertae sedis</taxon>
        <taxon>Chytridiomycetes</taxon>
        <taxon>Rhizophydiales</taxon>
        <taxon>Terramycetaceae</taxon>
        <taxon>Boothiomyces</taxon>
    </lineage>
</organism>
<proteinExistence type="predicted"/>
<dbReference type="EMBL" id="JADGKB010000037">
    <property type="protein sequence ID" value="KAJ3257538.1"/>
    <property type="molecule type" value="Genomic_DNA"/>
</dbReference>
<feature type="region of interest" description="Disordered" evidence="2">
    <location>
        <begin position="740"/>
        <end position="847"/>
    </location>
</feature>
<feature type="compositionally biased region" description="Pro residues" evidence="2">
    <location>
        <begin position="1114"/>
        <end position="1123"/>
    </location>
</feature>
<keyword evidence="1" id="KW-0175">Coiled coil</keyword>
<reference evidence="3" key="1">
    <citation type="submission" date="2020-05" db="EMBL/GenBank/DDBJ databases">
        <title>Phylogenomic resolution of chytrid fungi.</title>
        <authorList>
            <person name="Stajich J.E."/>
            <person name="Amses K."/>
            <person name="Simmons R."/>
            <person name="Seto K."/>
            <person name="Myers J."/>
            <person name="Bonds A."/>
            <person name="Quandt C.A."/>
            <person name="Barry K."/>
            <person name="Liu P."/>
            <person name="Grigoriev I."/>
            <person name="Longcore J.E."/>
            <person name="James T.Y."/>
        </authorList>
    </citation>
    <scope>NUCLEOTIDE SEQUENCE</scope>
    <source>
        <strain evidence="3">PLAUS21</strain>
    </source>
</reference>
<feature type="region of interest" description="Disordered" evidence="2">
    <location>
        <begin position="1067"/>
        <end position="1178"/>
    </location>
</feature>
<feature type="coiled-coil region" evidence="1">
    <location>
        <begin position="522"/>
        <end position="549"/>
    </location>
</feature>
<protein>
    <submittedName>
        <fullName evidence="3">Uncharacterized protein</fullName>
    </submittedName>
</protein>
<feature type="compositionally biased region" description="Polar residues" evidence="2">
    <location>
        <begin position="809"/>
        <end position="818"/>
    </location>
</feature>
<feature type="compositionally biased region" description="Basic and acidic residues" evidence="2">
    <location>
        <begin position="1072"/>
        <end position="1090"/>
    </location>
</feature>
<feature type="compositionally biased region" description="Polar residues" evidence="2">
    <location>
        <begin position="753"/>
        <end position="765"/>
    </location>
</feature>
<gene>
    <name evidence="3" type="ORF">HK103_004447</name>
</gene>
<evidence type="ECO:0000313" key="3">
    <source>
        <dbReference type="EMBL" id="KAJ3257538.1"/>
    </source>
</evidence>
<dbReference type="AlphaFoldDB" id="A0AAD5UH30"/>
<evidence type="ECO:0000256" key="2">
    <source>
        <dbReference type="SAM" id="MobiDB-lite"/>
    </source>
</evidence>
<name>A0AAD5UH30_9FUNG</name>
<accession>A0AAD5UH30</accession>
<dbReference type="Proteomes" id="UP001210925">
    <property type="component" value="Unassembled WGS sequence"/>
</dbReference>